<proteinExistence type="predicted"/>
<dbReference type="GO" id="GO:0009228">
    <property type="term" value="P:thiamine biosynthetic process"/>
    <property type="evidence" value="ECO:0007669"/>
    <property type="project" value="UniProtKB-KW"/>
</dbReference>
<dbReference type="InterPro" id="IPR013785">
    <property type="entry name" value="Aldolase_TIM"/>
</dbReference>
<sequence length="217" mass="23861">MSEQDQEREQDCPLFELHVISTNRGEKEVMLKAAKQIWPYVHYIHIREKHLSLYERYNWAKLMAESGIPSSRIVINGAKRAAPGDIFQGIHWSQDMLERAKLTVKPENKHDLRLRLGISVHSLHEAKIAEEYGADYLFFGHVYASASKPDVAARGLDALAEVCSSVKVPVIAIGGIQPCNIRAVRSAGAGGAAVISSVLKHANPGYAAALLKQAVEA</sequence>
<dbReference type="EMBL" id="RIAS01000011">
    <property type="protein sequence ID" value="KAA8785972.1"/>
    <property type="molecule type" value="Genomic_DNA"/>
</dbReference>
<dbReference type="InterPro" id="IPR022998">
    <property type="entry name" value="ThiamineP_synth_TenI"/>
</dbReference>
<dbReference type="RefSeq" id="WP_151458101.1">
    <property type="nucleotide sequence ID" value="NZ_RIAS01000011.1"/>
</dbReference>
<evidence type="ECO:0000259" key="3">
    <source>
        <dbReference type="Pfam" id="PF02581"/>
    </source>
</evidence>
<evidence type="ECO:0000313" key="4">
    <source>
        <dbReference type="EMBL" id="KAA8785972.1"/>
    </source>
</evidence>
<name>A0A5M9WWS8_PAEAM</name>
<protein>
    <submittedName>
        <fullName evidence="4">Thiazole tautomerase TenI</fullName>
    </submittedName>
</protein>
<dbReference type="OrthoDB" id="9815348at2"/>
<comment type="caution">
    <text evidence="4">The sequence shown here is derived from an EMBL/GenBank/DDBJ whole genome shotgun (WGS) entry which is preliminary data.</text>
</comment>
<evidence type="ECO:0000313" key="5">
    <source>
        <dbReference type="Proteomes" id="UP000323664"/>
    </source>
</evidence>
<keyword evidence="2" id="KW-0784">Thiamine biosynthesis</keyword>
<feature type="domain" description="Thiamine phosphate synthase/TenI" evidence="3">
    <location>
        <begin position="31"/>
        <end position="198"/>
    </location>
</feature>
<accession>A0A5M9WWS8</accession>
<reference evidence="4 5" key="1">
    <citation type="journal article" date="2019" name="J. Ind. Microbiol. Biotechnol.">
        <title>Paenibacillus amylolyticus 27C64 has a diverse set of carbohydrate-active enzymes and complete pectin deconstruction system.</title>
        <authorList>
            <person name="Keggi C."/>
            <person name="Doran-Peterson J."/>
        </authorList>
    </citation>
    <scope>NUCLEOTIDE SEQUENCE [LARGE SCALE GENOMIC DNA]</scope>
    <source>
        <strain evidence="4 5">27C64</strain>
    </source>
</reference>
<dbReference type="Gene3D" id="3.20.20.70">
    <property type="entry name" value="Aldolase class I"/>
    <property type="match status" value="1"/>
</dbReference>
<dbReference type="Proteomes" id="UP000323664">
    <property type="component" value="Unassembled WGS sequence"/>
</dbReference>
<dbReference type="AlphaFoldDB" id="A0A5M9WWS8"/>
<evidence type="ECO:0000256" key="2">
    <source>
        <dbReference type="ARBA" id="ARBA00022977"/>
    </source>
</evidence>
<gene>
    <name evidence="4" type="ORF">EC604_19225</name>
</gene>
<dbReference type="PANTHER" id="PTHR20857:SF22">
    <property type="entry name" value="THIAZOLE TAUTOMERASE"/>
    <property type="match status" value="1"/>
</dbReference>
<dbReference type="GO" id="GO:0005737">
    <property type="term" value="C:cytoplasm"/>
    <property type="evidence" value="ECO:0007669"/>
    <property type="project" value="TreeGrafter"/>
</dbReference>
<dbReference type="SUPFAM" id="SSF51391">
    <property type="entry name" value="Thiamin phosphate synthase"/>
    <property type="match status" value="1"/>
</dbReference>
<dbReference type="PANTHER" id="PTHR20857">
    <property type="entry name" value="THIAMINE-PHOSPHATE PYROPHOSPHORYLASE"/>
    <property type="match status" value="1"/>
</dbReference>
<evidence type="ECO:0000256" key="1">
    <source>
        <dbReference type="ARBA" id="ARBA00004948"/>
    </source>
</evidence>
<organism evidence="4 5">
    <name type="scientific">Paenibacillus amylolyticus</name>
    <dbReference type="NCBI Taxonomy" id="1451"/>
    <lineage>
        <taxon>Bacteria</taxon>
        <taxon>Bacillati</taxon>
        <taxon>Bacillota</taxon>
        <taxon>Bacilli</taxon>
        <taxon>Bacillales</taxon>
        <taxon>Paenibacillaceae</taxon>
        <taxon>Paenibacillus</taxon>
    </lineage>
</organism>
<dbReference type="CDD" id="cd00564">
    <property type="entry name" value="TMP_TenI"/>
    <property type="match status" value="1"/>
</dbReference>
<dbReference type="InterPro" id="IPR036206">
    <property type="entry name" value="ThiamineP_synth_sf"/>
</dbReference>
<dbReference type="GO" id="GO:0004789">
    <property type="term" value="F:thiamine-phosphate diphosphorylase activity"/>
    <property type="evidence" value="ECO:0007669"/>
    <property type="project" value="TreeGrafter"/>
</dbReference>
<dbReference type="Pfam" id="PF02581">
    <property type="entry name" value="TMP-TENI"/>
    <property type="match status" value="1"/>
</dbReference>
<comment type="pathway">
    <text evidence="1">Cofactor biosynthesis; thiamine diphosphate biosynthesis.</text>
</comment>